<dbReference type="Proteomes" id="UP001055879">
    <property type="component" value="Linkage Group LG17"/>
</dbReference>
<name>A0ACB8XL49_ARCLA</name>
<protein>
    <submittedName>
        <fullName evidence="1">Uncharacterized protein</fullName>
    </submittedName>
</protein>
<organism evidence="1 2">
    <name type="scientific">Arctium lappa</name>
    <name type="common">Greater burdock</name>
    <name type="synonym">Lappa major</name>
    <dbReference type="NCBI Taxonomy" id="4217"/>
    <lineage>
        <taxon>Eukaryota</taxon>
        <taxon>Viridiplantae</taxon>
        <taxon>Streptophyta</taxon>
        <taxon>Embryophyta</taxon>
        <taxon>Tracheophyta</taxon>
        <taxon>Spermatophyta</taxon>
        <taxon>Magnoliopsida</taxon>
        <taxon>eudicotyledons</taxon>
        <taxon>Gunneridae</taxon>
        <taxon>Pentapetalae</taxon>
        <taxon>asterids</taxon>
        <taxon>campanulids</taxon>
        <taxon>Asterales</taxon>
        <taxon>Asteraceae</taxon>
        <taxon>Carduoideae</taxon>
        <taxon>Cardueae</taxon>
        <taxon>Arctiinae</taxon>
        <taxon>Arctium</taxon>
    </lineage>
</organism>
<accession>A0ACB8XL49</accession>
<keyword evidence="2" id="KW-1185">Reference proteome</keyword>
<evidence type="ECO:0000313" key="1">
    <source>
        <dbReference type="EMBL" id="KAI3667770.1"/>
    </source>
</evidence>
<evidence type="ECO:0000313" key="2">
    <source>
        <dbReference type="Proteomes" id="UP001055879"/>
    </source>
</evidence>
<comment type="caution">
    <text evidence="1">The sequence shown here is derived from an EMBL/GenBank/DDBJ whole genome shotgun (WGS) entry which is preliminary data.</text>
</comment>
<dbReference type="EMBL" id="CM042063">
    <property type="protein sequence ID" value="KAI3667770.1"/>
    <property type="molecule type" value="Genomic_DNA"/>
</dbReference>
<reference evidence="1 2" key="2">
    <citation type="journal article" date="2022" name="Mol. Ecol. Resour.">
        <title>The genomes of chicory, endive, great burdock and yacon provide insights into Asteraceae paleo-polyploidization history and plant inulin production.</title>
        <authorList>
            <person name="Fan W."/>
            <person name="Wang S."/>
            <person name="Wang H."/>
            <person name="Wang A."/>
            <person name="Jiang F."/>
            <person name="Liu H."/>
            <person name="Zhao H."/>
            <person name="Xu D."/>
            <person name="Zhang Y."/>
        </authorList>
    </citation>
    <scope>NUCLEOTIDE SEQUENCE [LARGE SCALE GENOMIC DNA]</scope>
    <source>
        <strain evidence="2">cv. Niubang</strain>
    </source>
</reference>
<sequence>MYYVYTRIGSFPDPLTRNYPLPPSRLLPISASTYHPQIINFPAIRPLFQHDFSELVRSTSVYICRVLD</sequence>
<gene>
    <name evidence="1" type="ORF">L6452_42839</name>
</gene>
<reference evidence="2" key="1">
    <citation type="journal article" date="2022" name="Mol. Ecol. Resour.">
        <title>The genomes of chicory, endive, great burdock and yacon provide insights into Asteraceae palaeo-polyploidization history and plant inulin production.</title>
        <authorList>
            <person name="Fan W."/>
            <person name="Wang S."/>
            <person name="Wang H."/>
            <person name="Wang A."/>
            <person name="Jiang F."/>
            <person name="Liu H."/>
            <person name="Zhao H."/>
            <person name="Xu D."/>
            <person name="Zhang Y."/>
        </authorList>
    </citation>
    <scope>NUCLEOTIDE SEQUENCE [LARGE SCALE GENOMIC DNA]</scope>
    <source>
        <strain evidence="2">cv. Niubang</strain>
    </source>
</reference>
<proteinExistence type="predicted"/>